<evidence type="ECO:0000256" key="4">
    <source>
        <dbReference type="ARBA" id="ARBA00022723"/>
    </source>
</evidence>
<feature type="compositionally biased region" description="Pro residues" evidence="8">
    <location>
        <begin position="99"/>
        <end position="114"/>
    </location>
</feature>
<dbReference type="SMART" id="SM00184">
    <property type="entry name" value="RING"/>
    <property type="match status" value="1"/>
</dbReference>
<accession>A0A7S2RD12</accession>
<dbReference type="GO" id="GO:0061630">
    <property type="term" value="F:ubiquitin protein ligase activity"/>
    <property type="evidence" value="ECO:0007669"/>
    <property type="project" value="UniProtKB-EC"/>
</dbReference>
<dbReference type="PROSITE" id="PS50199">
    <property type="entry name" value="ZF_RANBP2_2"/>
    <property type="match status" value="1"/>
</dbReference>
<dbReference type="PROSITE" id="PS00518">
    <property type="entry name" value="ZF_RING_1"/>
    <property type="match status" value="1"/>
</dbReference>
<evidence type="ECO:0000313" key="11">
    <source>
        <dbReference type="EMBL" id="CAD9666372.1"/>
    </source>
</evidence>
<evidence type="ECO:0000256" key="8">
    <source>
        <dbReference type="SAM" id="MobiDB-lite"/>
    </source>
</evidence>
<evidence type="ECO:0000256" key="3">
    <source>
        <dbReference type="ARBA" id="ARBA00017887"/>
    </source>
</evidence>
<feature type="domain" description="RING-type" evidence="9">
    <location>
        <begin position="138"/>
        <end position="183"/>
    </location>
</feature>
<comment type="catalytic activity">
    <reaction evidence="1">
        <text>[E2 ubiquitin-conjugating enzyme]-S-ubiquitinyl-L-cysteine + [acceptor protein]-L-lysine = [E2 ubiquitin-conjugating enzyme]-L-cysteine + [acceptor protein]-N(6)-ubiquitinyl-L-lysine.</text>
        <dbReference type="EC" id="2.3.2.31"/>
    </reaction>
</comment>
<dbReference type="AlphaFoldDB" id="A0A7S2RD12"/>
<evidence type="ECO:0000256" key="6">
    <source>
        <dbReference type="ARBA" id="ARBA00022833"/>
    </source>
</evidence>
<dbReference type="InterPro" id="IPR001876">
    <property type="entry name" value="Znf_RanBP2"/>
</dbReference>
<keyword evidence="6" id="KW-0862">Zinc</keyword>
<dbReference type="InterPro" id="IPR017907">
    <property type="entry name" value="Znf_RING_CS"/>
</dbReference>
<evidence type="ECO:0000259" key="9">
    <source>
        <dbReference type="PROSITE" id="PS50089"/>
    </source>
</evidence>
<dbReference type="SUPFAM" id="SSF90209">
    <property type="entry name" value="Ran binding protein zinc finger-like"/>
    <property type="match status" value="1"/>
</dbReference>
<dbReference type="InterPro" id="IPR036443">
    <property type="entry name" value="Znf_RanBP2_sf"/>
</dbReference>
<name>A0A7S2RD12_9STRA</name>
<dbReference type="Gene3D" id="3.30.40.10">
    <property type="entry name" value="Zinc/RING finger domain, C3HC4 (zinc finger)"/>
    <property type="match status" value="1"/>
</dbReference>
<protein>
    <recommendedName>
        <fullName evidence="3">RanBP-type and C3HC4-type zinc finger-containing protein 1</fullName>
        <ecNumber evidence="2">2.3.2.31</ecNumber>
    </recommendedName>
</protein>
<evidence type="ECO:0000256" key="7">
    <source>
        <dbReference type="PROSITE-ProRule" id="PRU00322"/>
    </source>
</evidence>
<dbReference type="SMART" id="SM00547">
    <property type="entry name" value="ZnF_RBZ"/>
    <property type="match status" value="1"/>
</dbReference>
<dbReference type="InterPro" id="IPR013083">
    <property type="entry name" value="Znf_RING/FYVE/PHD"/>
</dbReference>
<evidence type="ECO:0000256" key="2">
    <source>
        <dbReference type="ARBA" id="ARBA00012251"/>
    </source>
</evidence>
<dbReference type="Gene3D" id="2.30.30.380">
    <property type="entry name" value="Zn-finger domain of Sec23/24"/>
    <property type="match status" value="1"/>
</dbReference>
<feature type="region of interest" description="Disordered" evidence="8">
    <location>
        <begin position="67"/>
        <end position="117"/>
    </location>
</feature>
<dbReference type="EC" id="2.3.2.31" evidence="2"/>
<dbReference type="PROSITE" id="PS50089">
    <property type="entry name" value="ZF_RING_2"/>
    <property type="match status" value="1"/>
</dbReference>
<proteinExistence type="predicted"/>
<evidence type="ECO:0000256" key="1">
    <source>
        <dbReference type="ARBA" id="ARBA00001798"/>
    </source>
</evidence>
<reference evidence="11" key="1">
    <citation type="submission" date="2021-01" db="EMBL/GenBank/DDBJ databases">
        <authorList>
            <person name="Corre E."/>
            <person name="Pelletier E."/>
            <person name="Niang G."/>
            <person name="Scheremetjew M."/>
            <person name="Finn R."/>
            <person name="Kale V."/>
            <person name="Holt S."/>
            <person name="Cochrane G."/>
            <person name="Meng A."/>
            <person name="Brown T."/>
            <person name="Cohen L."/>
        </authorList>
    </citation>
    <scope>NUCLEOTIDE SEQUENCE</scope>
    <source>
        <strain evidence="11">NY070348D</strain>
    </source>
</reference>
<sequence>MKQGATGECAGPRATHLKTRKYPINWQQIPREMATMNPFDDIHHGAGAMQPAGINPFDAICIEERPTRISPPIPPRPVLTQCERPAPRRNPPQRRVQHPKPPPKPEPSAPPPPESLGLFEEAHTSVSVVSMDEEELNCPICFEMFCTVAPRVVYCCTCCKHSFCKPCIFDSLQRTGNTCPMCRNHMPQPARNFDLERTLANVPGFCKECGLSMPTSKLDEHESTCNGQHDNNNTANNNFWECQRCTFHNKLTEESCEMCLASNTTQQHTASNTPTTQQPIALHIPCATVVNQPAAQPRGQILLRVSSKKIFRKWKPCYYSIDGFKIYFHDIHTQNATKNNAFKAMHIHSFMCLERITKTEDVIVEKQTERGTKRIVRKVSNPTEIYKSRLFENPLSSVAKYDKVVRNAKFINSTAKIPVQIVIEFGTPDRQQITVLLDELSSRLREVQHRLRSRLNNRTT</sequence>
<keyword evidence="4" id="KW-0479">Metal-binding</keyword>
<dbReference type="EMBL" id="HBHK01002834">
    <property type="protein sequence ID" value="CAD9666372.1"/>
    <property type="molecule type" value="Transcribed_RNA"/>
</dbReference>
<gene>
    <name evidence="11" type="ORF">QSP1433_LOCUS1693</name>
</gene>
<organism evidence="11">
    <name type="scientific">Mucochytrium quahogii</name>
    <dbReference type="NCBI Taxonomy" id="96639"/>
    <lineage>
        <taxon>Eukaryota</taxon>
        <taxon>Sar</taxon>
        <taxon>Stramenopiles</taxon>
        <taxon>Bigyra</taxon>
        <taxon>Labyrinthulomycetes</taxon>
        <taxon>Thraustochytrida</taxon>
        <taxon>Thraustochytriidae</taxon>
        <taxon>Mucochytrium</taxon>
    </lineage>
</organism>
<dbReference type="PROSITE" id="PS01358">
    <property type="entry name" value="ZF_RANBP2_1"/>
    <property type="match status" value="1"/>
</dbReference>
<dbReference type="InterPro" id="IPR001841">
    <property type="entry name" value="Znf_RING"/>
</dbReference>
<evidence type="ECO:0000256" key="5">
    <source>
        <dbReference type="ARBA" id="ARBA00022771"/>
    </source>
</evidence>
<evidence type="ECO:0000259" key="10">
    <source>
        <dbReference type="PROSITE" id="PS50199"/>
    </source>
</evidence>
<keyword evidence="5 7" id="KW-0863">Zinc-finger</keyword>
<dbReference type="GO" id="GO:0008270">
    <property type="term" value="F:zinc ion binding"/>
    <property type="evidence" value="ECO:0007669"/>
    <property type="project" value="UniProtKB-KW"/>
</dbReference>
<dbReference type="SUPFAM" id="SSF57850">
    <property type="entry name" value="RING/U-box"/>
    <property type="match status" value="1"/>
</dbReference>
<feature type="domain" description="RanBP2-type" evidence="10">
    <location>
        <begin position="236"/>
        <end position="265"/>
    </location>
</feature>